<dbReference type="PaxDb" id="39947-A0A0P0Y039"/>
<dbReference type="AlphaFoldDB" id="A0A0P0Y039"/>
<reference evidence="3" key="1">
    <citation type="journal article" date="2005" name="Nature">
        <title>The map-based sequence of the rice genome.</title>
        <authorList>
            <consortium name="International rice genome sequencing project (IRGSP)"/>
            <person name="Matsumoto T."/>
            <person name="Wu J."/>
            <person name="Kanamori H."/>
            <person name="Katayose Y."/>
            <person name="Fujisawa M."/>
            <person name="Namiki N."/>
            <person name="Mizuno H."/>
            <person name="Yamamoto K."/>
            <person name="Antonio B.A."/>
            <person name="Baba T."/>
            <person name="Sakata K."/>
            <person name="Nagamura Y."/>
            <person name="Aoki H."/>
            <person name="Arikawa K."/>
            <person name="Arita K."/>
            <person name="Bito T."/>
            <person name="Chiden Y."/>
            <person name="Fujitsuka N."/>
            <person name="Fukunaka R."/>
            <person name="Hamada M."/>
            <person name="Harada C."/>
            <person name="Hayashi A."/>
            <person name="Hijishita S."/>
            <person name="Honda M."/>
            <person name="Hosokawa S."/>
            <person name="Ichikawa Y."/>
            <person name="Idonuma A."/>
            <person name="Iijima M."/>
            <person name="Ikeda M."/>
            <person name="Ikeno M."/>
            <person name="Ito K."/>
            <person name="Ito S."/>
            <person name="Ito T."/>
            <person name="Ito Y."/>
            <person name="Ito Y."/>
            <person name="Iwabuchi A."/>
            <person name="Kamiya K."/>
            <person name="Karasawa W."/>
            <person name="Kurita K."/>
            <person name="Katagiri S."/>
            <person name="Kikuta A."/>
            <person name="Kobayashi H."/>
            <person name="Kobayashi N."/>
            <person name="Machita K."/>
            <person name="Maehara T."/>
            <person name="Masukawa M."/>
            <person name="Mizubayashi T."/>
            <person name="Mukai Y."/>
            <person name="Nagasaki H."/>
            <person name="Nagata Y."/>
            <person name="Naito S."/>
            <person name="Nakashima M."/>
            <person name="Nakama Y."/>
            <person name="Nakamichi Y."/>
            <person name="Nakamura M."/>
            <person name="Meguro A."/>
            <person name="Negishi M."/>
            <person name="Ohta I."/>
            <person name="Ohta T."/>
            <person name="Okamoto M."/>
            <person name="Ono N."/>
            <person name="Saji S."/>
            <person name="Sakaguchi M."/>
            <person name="Sakai K."/>
            <person name="Shibata M."/>
            <person name="Shimokawa T."/>
            <person name="Song J."/>
            <person name="Takazaki Y."/>
            <person name="Terasawa K."/>
            <person name="Tsugane M."/>
            <person name="Tsuji K."/>
            <person name="Ueda S."/>
            <person name="Waki K."/>
            <person name="Yamagata H."/>
            <person name="Yamamoto M."/>
            <person name="Yamamoto S."/>
            <person name="Yamane H."/>
            <person name="Yoshiki S."/>
            <person name="Yoshihara R."/>
            <person name="Yukawa K."/>
            <person name="Zhong H."/>
            <person name="Yano M."/>
            <person name="Yuan Q."/>
            <person name="Ouyang S."/>
            <person name="Liu J."/>
            <person name="Jones K.M."/>
            <person name="Gansberger K."/>
            <person name="Moffat K."/>
            <person name="Hill J."/>
            <person name="Bera J."/>
            <person name="Fadrosh D."/>
            <person name="Jin S."/>
            <person name="Johri S."/>
            <person name="Kim M."/>
            <person name="Overton L."/>
            <person name="Reardon M."/>
            <person name="Tsitrin T."/>
            <person name="Vuong H."/>
            <person name="Weaver B."/>
            <person name="Ciecko A."/>
            <person name="Tallon L."/>
            <person name="Jackson J."/>
            <person name="Pai G."/>
            <person name="Aken S.V."/>
            <person name="Utterback T."/>
            <person name="Reidmuller S."/>
            <person name="Feldblyum T."/>
            <person name="Hsiao J."/>
            <person name="Zismann V."/>
            <person name="Iobst S."/>
            <person name="de Vazeille A.R."/>
            <person name="Buell C.R."/>
            <person name="Ying K."/>
            <person name="Li Y."/>
            <person name="Lu T."/>
            <person name="Huang Y."/>
            <person name="Zhao Q."/>
            <person name="Feng Q."/>
            <person name="Zhang L."/>
            <person name="Zhu J."/>
            <person name="Weng Q."/>
            <person name="Mu J."/>
            <person name="Lu Y."/>
            <person name="Fan D."/>
            <person name="Liu Y."/>
            <person name="Guan J."/>
            <person name="Zhang Y."/>
            <person name="Yu S."/>
            <person name="Liu X."/>
            <person name="Zhang Y."/>
            <person name="Hong G."/>
            <person name="Han B."/>
            <person name="Choisne N."/>
            <person name="Demange N."/>
            <person name="Orjeda G."/>
            <person name="Samain S."/>
            <person name="Cattolico L."/>
            <person name="Pelletier E."/>
            <person name="Couloux A."/>
            <person name="Segurens B."/>
            <person name="Wincker P."/>
            <person name="D'Hont A."/>
            <person name="Scarpelli C."/>
            <person name="Weissenbach J."/>
            <person name="Salanoubat M."/>
            <person name="Quetier F."/>
            <person name="Yu Y."/>
            <person name="Kim H.R."/>
            <person name="Rambo T."/>
            <person name="Currie J."/>
            <person name="Collura K."/>
            <person name="Luo M."/>
            <person name="Yang T."/>
            <person name="Ammiraju J.S.S."/>
            <person name="Engler F."/>
            <person name="Soderlund C."/>
            <person name="Wing R.A."/>
            <person name="Palmer L.E."/>
            <person name="de la Bastide M."/>
            <person name="Spiegel L."/>
            <person name="Nascimento L."/>
            <person name="Zutavern T."/>
            <person name="O'Shaughnessy A."/>
            <person name="Dike S."/>
            <person name="Dedhia N."/>
            <person name="Preston R."/>
            <person name="Balija V."/>
            <person name="McCombie W.R."/>
            <person name="Chow T."/>
            <person name="Chen H."/>
            <person name="Chung M."/>
            <person name="Chen C."/>
            <person name="Shaw J."/>
            <person name="Wu H."/>
            <person name="Hsiao K."/>
            <person name="Chao Y."/>
            <person name="Chu M."/>
            <person name="Cheng C."/>
            <person name="Hour A."/>
            <person name="Lee P."/>
            <person name="Lin S."/>
            <person name="Lin Y."/>
            <person name="Liou J."/>
            <person name="Liu S."/>
            <person name="Hsing Y."/>
            <person name="Raghuvanshi S."/>
            <person name="Mohanty A."/>
            <person name="Bharti A.K."/>
            <person name="Gaur A."/>
            <person name="Gupta V."/>
            <person name="Kumar D."/>
            <person name="Ravi V."/>
            <person name="Vij S."/>
            <person name="Kapur A."/>
            <person name="Khurana P."/>
            <person name="Khurana P."/>
            <person name="Khurana J.P."/>
            <person name="Tyagi A.K."/>
            <person name="Gaikwad K."/>
            <person name="Singh A."/>
            <person name="Dalal V."/>
            <person name="Srivastava S."/>
            <person name="Dixit A."/>
            <person name="Pal A.K."/>
            <person name="Ghazi I.A."/>
            <person name="Yadav M."/>
            <person name="Pandit A."/>
            <person name="Bhargava A."/>
            <person name="Sureshbabu K."/>
            <person name="Batra K."/>
            <person name="Sharma T.R."/>
            <person name="Mohapatra T."/>
            <person name="Singh N.K."/>
            <person name="Messing J."/>
            <person name="Nelson A.B."/>
            <person name="Fuks G."/>
            <person name="Kavchok S."/>
            <person name="Keizer G."/>
            <person name="Linton E."/>
            <person name="Llaca V."/>
            <person name="Song R."/>
            <person name="Tanyolac B."/>
            <person name="Young S."/>
            <person name="Ho-Il K."/>
            <person name="Hahn J.H."/>
            <person name="Sangsakoo G."/>
            <person name="Vanavichit A."/>
            <person name="de Mattos Luiz.A.T."/>
            <person name="Zimmer P.D."/>
            <person name="Malone G."/>
            <person name="Dellagostin O."/>
            <person name="de Oliveira A.C."/>
            <person name="Bevan M."/>
            <person name="Bancroft I."/>
            <person name="Minx P."/>
            <person name="Cordum H."/>
            <person name="Wilson R."/>
            <person name="Cheng Z."/>
            <person name="Jin W."/>
            <person name="Jiang J."/>
            <person name="Leong S.A."/>
            <person name="Iwama H."/>
            <person name="Gojobori T."/>
            <person name="Itoh T."/>
            <person name="Niimura Y."/>
            <person name="Fujii Y."/>
            <person name="Habara T."/>
            <person name="Sakai H."/>
            <person name="Sato Y."/>
            <person name="Wilson G."/>
            <person name="Kumar K."/>
            <person name="McCouch S."/>
            <person name="Juretic N."/>
            <person name="Hoen D."/>
            <person name="Wright S."/>
            <person name="Bruskiewich R."/>
            <person name="Bureau T."/>
            <person name="Miyao A."/>
            <person name="Hirochika H."/>
            <person name="Nishikawa T."/>
            <person name="Kadowaki K."/>
            <person name="Sugiura M."/>
            <person name="Burr B."/>
            <person name="Sasaki T."/>
        </authorList>
    </citation>
    <scope>NUCLEOTIDE SEQUENCE [LARGE SCALE GENOMIC DNA]</scope>
    <source>
        <strain evidence="3">cv. Nipponbare</strain>
    </source>
</reference>
<feature type="compositionally biased region" description="Low complexity" evidence="1">
    <location>
        <begin position="21"/>
        <end position="34"/>
    </location>
</feature>
<feature type="region of interest" description="Disordered" evidence="1">
    <location>
        <begin position="1"/>
        <end position="45"/>
    </location>
</feature>
<protein>
    <submittedName>
        <fullName evidence="2">Os11g0205800 protein</fullName>
    </submittedName>
</protein>
<name>A0A0P0Y039_ORYSJ</name>
<reference evidence="2 3" key="3">
    <citation type="journal article" date="2013" name="Rice">
        <title>Improvement of the Oryza sativa Nipponbare reference genome using next generation sequence and optical map data.</title>
        <authorList>
            <person name="Kawahara Y."/>
            <person name="de la Bastide M."/>
            <person name="Hamilton J.P."/>
            <person name="Kanamori H."/>
            <person name="McCombie W.R."/>
            <person name="Ouyang S."/>
            <person name="Schwartz D.C."/>
            <person name="Tanaka T."/>
            <person name="Wu J."/>
            <person name="Zhou S."/>
            <person name="Childs K.L."/>
            <person name="Davidson R.M."/>
            <person name="Lin H."/>
            <person name="Quesada-Ocampo L."/>
            <person name="Vaillancourt B."/>
            <person name="Sakai H."/>
            <person name="Lee S.S."/>
            <person name="Kim J."/>
            <person name="Numa H."/>
            <person name="Itoh T."/>
            <person name="Buell C.R."/>
            <person name="Matsumoto T."/>
        </authorList>
    </citation>
    <scope>NUCLEOTIDE SEQUENCE [LARGE SCALE GENOMIC DNA]</scope>
    <source>
        <strain evidence="3">cv. Nipponbare</strain>
    </source>
</reference>
<organism evidence="2 3">
    <name type="scientific">Oryza sativa subsp. japonica</name>
    <name type="common">Rice</name>
    <dbReference type="NCBI Taxonomy" id="39947"/>
    <lineage>
        <taxon>Eukaryota</taxon>
        <taxon>Viridiplantae</taxon>
        <taxon>Streptophyta</taxon>
        <taxon>Embryophyta</taxon>
        <taxon>Tracheophyta</taxon>
        <taxon>Spermatophyta</taxon>
        <taxon>Magnoliopsida</taxon>
        <taxon>Liliopsida</taxon>
        <taxon>Poales</taxon>
        <taxon>Poaceae</taxon>
        <taxon>BOP clade</taxon>
        <taxon>Oryzoideae</taxon>
        <taxon>Oryzeae</taxon>
        <taxon>Oryzinae</taxon>
        <taxon>Oryza</taxon>
        <taxon>Oryza sativa</taxon>
    </lineage>
</organism>
<evidence type="ECO:0000313" key="3">
    <source>
        <dbReference type="Proteomes" id="UP000059680"/>
    </source>
</evidence>
<evidence type="ECO:0000256" key="1">
    <source>
        <dbReference type="SAM" id="MobiDB-lite"/>
    </source>
</evidence>
<accession>A0A0P0Y039</accession>
<dbReference type="Proteomes" id="UP000059680">
    <property type="component" value="Chromosome 11"/>
</dbReference>
<dbReference type="InParanoid" id="A0A0P0Y039"/>
<dbReference type="Gramene" id="Os11t0205800-01">
    <property type="protein sequence ID" value="Os11t0205800-01"/>
    <property type="gene ID" value="Os11g0205800"/>
</dbReference>
<reference evidence="2 3" key="2">
    <citation type="journal article" date="2013" name="Plant Cell Physiol.">
        <title>Rice Annotation Project Database (RAP-DB): an integrative and interactive database for rice genomics.</title>
        <authorList>
            <person name="Sakai H."/>
            <person name="Lee S.S."/>
            <person name="Tanaka T."/>
            <person name="Numa H."/>
            <person name="Kim J."/>
            <person name="Kawahara Y."/>
            <person name="Wakimoto H."/>
            <person name="Yang C.C."/>
            <person name="Iwamoto M."/>
            <person name="Abe T."/>
            <person name="Yamada Y."/>
            <person name="Muto A."/>
            <person name="Inokuchi H."/>
            <person name="Ikemura T."/>
            <person name="Matsumoto T."/>
            <person name="Sasaki T."/>
            <person name="Itoh T."/>
        </authorList>
    </citation>
    <scope>NUCLEOTIDE SEQUENCE [LARGE SCALE GENOMIC DNA]</scope>
    <source>
        <strain evidence="3">cv. Nipponbare</strain>
    </source>
</reference>
<dbReference type="EMBL" id="AP014967">
    <property type="protein sequence ID" value="BAT13120.1"/>
    <property type="molecule type" value="Genomic_DNA"/>
</dbReference>
<proteinExistence type="predicted"/>
<gene>
    <name evidence="2" type="ordered locus">Os11g0205800</name>
    <name evidence="2" type="ORF">OSNPB_110205800</name>
</gene>
<keyword evidence="3" id="KW-1185">Reference proteome</keyword>
<sequence>MSPQKMAKESPPSTGGDRIGDPPGRGAPPRALLPTGAGGCPDVPASPAMAPPLEVCHRAAHWRRRYLSALREGQ</sequence>
<evidence type="ECO:0000313" key="2">
    <source>
        <dbReference type="EMBL" id="BAT13120.1"/>
    </source>
</evidence>